<dbReference type="InterPro" id="IPR014043">
    <property type="entry name" value="Acyl_transferase_dom"/>
</dbReference>
<evidence type="ECO:0000256" key="2">
    <source>
        <dbReference type="ARBA" id="ARBA00022553"/>
    </source>
</evidence>
<dbReference type="InterPro" id="IPR050091">
    <property type="entry name" value="PKS_NRPS_Biosynth_Enz"/>
</dbReference>
<dbReference type="SMART" id="SM00827">
    <property type="entry name" value="PKS_AT"/>
    <property type="match status" value="1"/>
</dbReference>
<dbReference type="SUPFAM" id="SSF55048">
    <property type="entry name" value="Probable ACP-binding domain of malonyl-CoA ACP transacylase"/>
    <property type="match status" value="1"/>
</dbReference>
<dbReference type="Gene3D" id="3.30.70.250">
    <property type="entry name" value="Malonyl-CoA ACP transacylase, ACP-binding"/>
    <property type="match status" value="1"/>
</dbReference>
<dbReference type="SUPFAM" id="SSF52151">
    <property type="entry name" value="FabD/lysophospholipase-like"/>
    <property type="match status" value="1"/>
</dbReference>
<dbReference type="EMBL" id="RCBY01000061">
    <property type="protein sequence ID" value="RQH43456.1"/>
    <property type="molecule type" value="Genomic_DNA"/>
</dbReference>
<dbReference type="Gene3D" id="3.40.366.10">
    <property type="entry name" value="Malonyl-Coenzyme A Acyl Carrier Protein, domain 2"/>
    <property type="match status" value="1"/>
</dbReference>
<dbReference type="Pfam" id="PF22621">
    <property type="entry name" value="CurL-like_PKS_C"/>
    <property type="match status" value="1"/>
</dbReference>
<keyword evidence="1" id="KW-0596">Phosphopantetheine</keyword>
<dbReference type="AlphaFoldDB" id="A0A3N6RD25"/>
<dbReference type="GO" id="GO:0006633">
    <property type="term" value="P:fatty acid biosynthetic process"/>
    <property type="evidence" value="ECO:0007669"/>
    <property type="project" value="TreeGrafter"/>
</dbReference>
<evidence type="ECO:0000313" key="5">
    <source>
        <dbReference type="EMBL" id="RQH43456.1"/>
    </source>
</evidence>
<dbReference type="InterPro" id="IPR016036">
    <property type="entry name" value="Malonyl_transacylase_ACP-bd"/>
</dbReference>
<name>A0A3N6RD25_9CYAN</name>
<dbReference type="Proteomes" id="UP000269154">
    <property type="component" value="Unassembled WGS sequence"/>
</dbReference>
<dbReference type="RefSeq" id="WP_124142809.1">
    <property type="nucleotide sequence ID" value="NZ_CAWOKI010000068.1"/>
</dbReference>
<dbReference type="PANTHER" id="PTHR43775:SF37">
    <property type="entry name" value="SI:DKEY-61P9.11"/>
    <property type="match status" value="1"/>
</dbReference>
<dbReference type="GO" id="GO:0071770">
    <property type="term" value="P:DIM/DIP cell wall layer assembly"/>
    <property type="evidence" value="ECO:0007669"/>
    <property type="project" value="TreeGrafter"/>
</dbReference>
<evidence type="ECO:0000256" key="3">
    <source>
        <dbReference type="ARBA" id="ARBA00022679"/>
    </source>
</evidence>
<dbReference type="Gene3D" id="3.30.70.3290">
    <property type="match status" value="1"/>
</dbReference>
<dbReference type="InterPro" id="IPR016035">
    <property type="entry name" value="Acyl_Trfase/lysoPLipase"/>
</dbReference>
<gene>
    <name evidence="5" type="ORF">D5R40_12850</name>
</gene>
<dbReference type="PANTHER" id="PTHR43775">
    <property type="entry name" value="FATTY ACID SYNTHASE"/>
    <property type="match status" value="1"/>
</dbReference>
<reference evidence="5 6" key="1">
    <citation type="journal article" date="2018" name="ACS Chem. Biol.">
        <title>Ketoreductase domain dysfunction expands chemodiversity: malyngamide biosynthesis in the cyanobacterium Okeania hirsuta.</title>
        <authorList>
            <person name="Moss N.A."/>
            <person name="Leao T."/>
            <person name="Rankin M."/>
            <person name="McCullough T.M."/>
            <person name="Qu P."/>
            <person name="Korobeynikov A."/>
            <person name="Smith J.L."/>
            <person name="Gerwick L."/>
            <person name="Gerwick W.H."/>
        </authorList>
    </citation>
    <scope>NUCLEOTIDE SEQUENCE [LARGE SCALE GENOMIC DNA]</scope>
    <source>
        <strain evidence="5 6">PAB10Feb10-1</strain>
    </source>
</reference>
<dbReference type="GO" id="GO:0005886">
    <property type="term" value="C:plasma membrane"/>
    <property type="evidence" value="ECO:0007669"/>
    <property type="project" value="TreeGrafter"/>
</dbReference>
<sequence>MNVFCEVQQSNIKPGKRKEERPLHLLILSAKTEIELQELRAKYISYLESTTDEKLADICFTANISCKCLKYRLAVIASSVAQMREKLMAPDSESMGVVENQENKSKIAFLFTSQGYQYVGMGRQLYQTQPTFRQALDRCNNILSPYLEKPLLEILYPPEEIEESTQYLLDETAYTQPALFAVQYAMFELWKSWGIKPDVMMGYSVGEYAAACVAGVFSLENVLKVIAERSRLMAELPKDGKIVAVKASEQEVRTIIGSQPCPIWISAINGPKNVAIAGKIEDVGAVSTAVEAQGLEIKKLNASVAFHSPLMKPMLGEFKQALREISFSPPQIKLVSSMTGKVVIKEVTSPDYWCRQIIEPVEFLAGMNSLKREGIEIFVEIGPKPTLLRRGCQCLPDAEYLWLPSLSPTEIDWQQMLTSTAALYLRGIPVDWVGFDRDYNRSFLPIPSYHSN</sequence>
<protein>
    <submittedName>
        <fullName evidence="5">Acyltransferase domain-containing protein</fullName>
    </submittedName>
</protein>
<evidence type="ECO:0000259" key="4">
    <source>
        <dbReference type="SMART" id="SM00827"/>
    </source>
</evidence>
<dbReference type="FunFam" id="3.40.366.10:FF:000002">
    <property type="entry name" value="Probable polyketide synthase 2"/>
    <property type="match status" value="1"/>
</dbReference>
<dbReference type="InterPro" id="IPR001227">
    <property type="entry name" value="Ac_transferase_dom_sf"/>
</dbReference>
<dbReference type="GO" id="GO:0004312">
    <property type="term" value="F:fatty acid synthase activity"/>
    <property type="evidence" value="ECO:0007669"/>
    <property type="project" value="TreeGrafter"/>
</dbReference>
<keyword evidence="5" id="KW-0012">Acyltransferase</keyword>
<evidence type="ECO:0000313" key="6">
    <source>
        <dbReference type="Proteomes" id="UP000269154"/>
    </source>
</evidence>
<keyword evidence="2" id="KW-0597">Phosphoprotein</keyword>
<proteinExistence type="predicted"/>
<accession>A0A3N6RD25</accession>
<keyword evidence="6" id="KW-1185">Reference proteome</keyword>
<dbReference type="Pfam" id="PF00698">
    <property type="entry name" value="Acyl_transf_1"/>
    <property type="match status" value="1"/>
</dbReference>
<comment type="caution">
    <text evidence="5">The sequence shown here is derived from an EMBL/GenBank/DDBJ whole genome shotgun (WGS) entry which is preliminary data.</text>
</comment>
<keyword evidence="3 5" id="KW-0808">Transferase</keyword>
<feature type="domain" description="Malonyl-CoA:ACP transacylase (MAT)" evidence="4">
    <location>
        <begin position="110"/>
        <end position="410"/>
    </location>
</feature>
<dbReference type="OrthoDB" id="9805460at2"/>
<organism evidence="5 6">
    <name type="scientific">Okeania hirsuta</name>
    <dbReference type="NCBI Taxonomy" id="1458930"/>
    <lineage>
        <taxon>Bacteria</taxon>
        <taxon>Bacillati</taxon>
        <taxon>Cyanobacteriota</taxon>
        <taxon>Cyanophyceae</taxon>
        <taxon>Oscillatoriophycideae</taxon>
        <taxon>Oscillatoriales</taxon>
        <taxon>Microcoleaceae</taxon>
        <taxon>Okeania</taxon>
    </lineage>
</organism>
<dbReference type="GO" id="GO:0005737">
    <property type="term" value="C:cytoplasm"/>
    <property type="evidence" value="ECO:0007669"/>
    <property type="project" value="TreeGrafter"/>
</dbReference>
<evidence type="ECO:0000256" key="1">
    <source>
        <dbReference type="ARBA" id="ARBA00022450"/>
    </source>
</evidence>